<evidence type="ECO:0000259" key="1">
    <source>
        <dbReference type="Pfam" id="PF01602"/>
    </source>
</evidence>
<dbReference type="GO" id="GO:0005793">
    <property type="term" value="C:endoplasmic reticulum-Golgi intermediate compartment"/>
    <property type="evidence" value="ECO:0007669"/>
    <property type="project" value="TreeGrafter"/>
</dbReference>
<dbReference type="Pfam" id="PF01602">
    <property type="entry name" value="Adaptin_N"/>
    <property type="match status" value="1"/>
</dbReference>
<gene>
    <name evidence="2" type="ORF">SASPL_152110</name>
</gene>
<comment type="caution">
    <text evidence="2">The sequence shown here is derived from an EMBL/GenBank/DDBJ whole genome shotgun (WGS) entry which is preliminary data.</text>
</comment>
<reference evidence="2" key="1">
    <citation type="submission" date="2018-01" db="EMBL/GenBank/DDBJ databases">
        <authorList>
            <person name="Mao J.F."/>
        </authorList>
    </citation>
    <scope>NUCLEOTIDE SEQUENCE</scope>
    <source>
        <strain evidence="2">Huo1</strain>
        <tissue evidence="2">Leaf</tissue>
    </source>
</reference>
<protein>
    <recommendedName>
        <fullName evidence="1">Clathrin/coatomer adaptor adaptin-like N-terminal domain-containing protein</fullName>
    </recommendedName>
</protein>
<dbReference type="InterPro" id="IPR011989">
    <property type="entry name" value="ARM-like"/>
</dbReference>
<proteinExistence type="predicted"/>
<evidence type="ECO:0000313" key="3">
    <source>
        <dbReference type="Proteomes" id="UP000298416"/>
    </source>
</evidence>
<dbReference type="SUPFAM" id="SSF48371">
    <property type="entry name" value="ARM repeat"/>
    <property type="match status" value="1"/>
</dbReference>
<dbReference type="GO" id="GO:0006891">
    <property type="term" value="P:intra-Golgi vesicle-mediated transport"/>
    <property type="evidence" value="ECO:0007669"/>
    <property type="project" value="TreeGrafter"/>
</dbReference>
<dbReference type="InterPro" id="IPR002553">
    <property type="entry name" value="Clathrin/coatomer_adapt-like_N"/>
</dbReference>
<dbReference type="InterPro" id="IPR016024">
    <property type="entry name" value="ARM-type_fold"/>
</dbReference>
<dbReference type="GO" id="GO:0009306">
    <property type="term" value="P:protein secretion"/>
    <property type="evidence" value="ECO:0007669"/>
    <property type="project" value="TreeGrafter"/>
</dbReference>
<keyword evidence="3" id="KW-1185">Reference proteome</keyword>
<dbReference type="PANTHER" id="PTHR10261:SF0">
    <property type="entry name" value="COATOMER SUBUNIT GAMMA-2"/>
    <property type="match status" value="1"/>
</dbReference>
<dbReference type="EMBL" id="PNBA02000021">
    <property type="protein sequence ID" value="KAG6386930.1"/>
    <property type="molecule type" value="Genomic_DNA"/>
</dbReference>
<reference evidence="2" key="2">
    <citation type="submission" date="2020-08" db="EMBL/GenBank/DDBJ databases">
        <title>Plant Genome Project.</title>
        <authorList>
            <person name="Zhang R.-G."/>
        </authorList>
    </citation>
    <scope>NUCLEOTIDE SEQUENCE</scope>
    <source>
        <strain evidence="2">Huo1</strain>
        <tissue evidence="2">Leaf</tissue>
    </source>
</reference>
<dbReference type="InterPro" id="IPR017106">
    <property type="entry name" value="Coatomer_gsu"/>
</dbReference>
<dbReference type="GO" id="GO:0000139">
    <property type="term" value="C:Golgi membrane"/>
    <property type="evidence" value="ECO:0007669"/>
    <property type="project" value="TreeGrafter"/>
</dbReference>
<dbReference type="PANTHER" id="PTHR10261">
    <property type="entry name" value="COATOMER SUBUNIT GAMMA"/>
    <property type="match status" value="1"/>
</dbReference>
<dbReference type="AlphaFoldDB" id="A0A8X8W2K0"/>
<feature type="domain" description="Clathrin/coatomer adaptor adaptin-like N-terminal" evidence="1">
    <location>
        <begin position="179"/>
        <end position="308"/>
    </location>
</feature>
<accession>A0A8X8W2K0</accession>
<dbReference type="Gene3D" id="1.25.10.10">
    <property type="entry name" value="Leucine-rich Repeat Variant"/>
    <property type="match status" value="1"/>
</dbReference>
<dbReference type="GO" id="GO:0030126">
    <property type="term" value="C:COPI vesicle coat"/>
    <property type="evidence" value="ECO:0007669"/>
    <property type="project" value="TreeGrafter"/>
</dbReference>
<dbReference type="GO" id="GO:0006886">
    <property type="term" value="P:intracellular protein transport"/>
    <property type="evidence" value="ECO:0007669"/>
    <property type="project" value="InterPro"/>
</dbReference>
<organism evidence="2">
    <name type="scientific">Salvia splendens</name>
    <name type="common">Scarlet sage</name>
    <dbReference type="NCBI Taxonomy" id="180675"/>
    <lineage>
        <taxon>Eukaryota</taxon>
        <taxon>Viridiplantae</taxon>
        <taxon>Streptophyta</taxon>
        <taxon>Embryophyta</taxon>
        <taxon>Tracheophyta</taxon>
        <taxon>Spermatophyta</taxon>
        <taxon>Magnoliopsida</taxon>
        <taxon>eudicotyledons</taxon>
        <taxon>Gunneridae</taxon>
        <taxon>Pentapetalae</taxon>
        <taxon>asterids</taxon>
        <taxon>lamiids</taxon>
        <taxon>Lamiales</taxon>
        <taxon>Lamiaceae</taxon>
        <taxon>Nepetoideae</taxon>
        <taxon>Mentheae</taxon>
        <taxon>Salviinae</taxon>
        <taxon>Salvia</taxon>
        <taxon>Salvia subgen. Calosphace</taxon>
        <taxon>core Calosphace</taxon>
    </lineage>
</organism>
<dbReference type="GO" id="GO:0005783">
    <property type="term" value="C:endoplasmic reticulum"/>
    <property type="evidence" value="ECO:0007669"/>
    <property type="project" value="TreeGrafter"/>
</dbReference>
<evidence type="ECO:0000313" key="2">
    <source>
        <dbReference type="EMBL" id="KAG6386930.1"/>
    </source>
</evidence>
<dbReference type="Proteomes" id="UP000298416">
    <property type="component" value="Unassembled WGS sequence"/>
</dbReference>
<name>A0A8X8W2K0_SALSN</name>
<sequence length="483" mass="54619">MGVSISFPRSEFRGPDFIGIRATANRIRPPSLASATVVHSIRTGSSGAIAFHLNTAGRLYLTGNQWSLGKPKEDLAECFTIWHEVGPRNRCIRVIELQQLPSFSQILHGELAMLFLLCQYTLNTMQWQCVKRDHDLSTNKDCSWIVVIEKHAVLTEVRGFSDPHIDKTRCLKSEAAAILSSAVNLYRFQDAHLRRMFHLIARDLCPIADEVSLVTSALLKDVNTGNVAYRANAIRLLCHITNDASLNKVVKFLYEDLCDDNPTLQIASLVCSINLVKRDPRMAITLDQVYPETSFYDKGKHVQFHAMYLEFVALLLVFFAIGDLHPDSLYSSGIASLLTRDRTRYGAGGIFELIWSCINGKDKMLAIEGFRSLGGVDVGVYIMPGFQLKDSIDVMRRMLRSHKPVVRFSAYRALQKARIVHNVECITPEDHRLMGSSKLYMEEFNHRDDEPEAEHVSQIIKSQSFAVKEASTHHCNLMRRHNV</sequence>
<dbReference type="GO" id="GO:0006888">
    <property type="term" value="P:endoplasmic reticulum to Golgi vesicle-mediated transport"/>
    <property type="evidence" value="ECO:0007669"/>
    <property type="project" value="TreeGrafter"/>
</dbReference>